<dbReference type="InterPro" id="IPR013320">
    <property type="entry name" value="ConA-like_dom_sf"/>
</dbReference>
<evidence type="ECO:0000313" key="8">
    <source>
        <dbReference type="EMBL" id="AHF26463.1"/>
    </source>
</evidence>
<protein>
    <recommendedName>
        <fullName evidence="2">beta-fructofuranosidase</fullName>
        <ecNumber evidence="2">3.2.1.26</ecNumber>
    </recommendedName>
</protein>
<dbReference type="EC" id="3.2.1.26" evidence="2"/>
<evidence type="ECO:0000256" key="4">
    <source>
        <dbReference type="ARBA" id="ARBA00023295"/>
    </source>
</evidence>
<dbReference type="Pfam" id="PF08244">
    <property type="entry name" value="Glyco_hydro_32C"/>
    <property type="match status" value="1"/>
</dbReference>
<dbReference type="InterPro" id="IPR051214">
    <property type="entry name" value="GH32_Enzymes"/>
</dbReference>
<organism evidence="8">
    <name type="scientific">uncultured bacterium Contig115</name>
    <dbReference type="NCBI Taxonomy" id="1393383"/>
    <lineage>
        <taxon>Bacteria</taxon>
        <taxon>environmental samples</taxon>
    </lineage>
</organism>
<dbReference type="InterPro" id="IPR013189">
    <property type="entry name" value="Glyco_hydro_32_C"/>
</dbReference>
<dbReference type="CDD" id="cd08996">
    <property type="entry name" value="GH32_FFase"/>
    <property type="match status" value="1"/>
</dbReference>
<dbReference type="EMBL" id="KC246885">
    <property type="protein sequence ID" value="AHF26463.1"/>
    <property type="molecule type" value="Genomic_DNA"/>
</dbReference>
<evidence type="ECO:0000259" key="7">
    <source>
        <dbReference type="Pfam" id="PF08244"/>
    </source>
</evidence>
<name>W0FNJ2_9BACT</name>
<evidence type="ECO:0000256" key="1">
    <source>
        <dbReference type="ARBA" id="ARBA00009902"/>
    </source>
</evidence>
<dbReference type="Gene3D" id="2.115.10.20">
    <property type="entry name" value="Glycosyl hydrolase domain, family 43"/>
    <property type="match status" value="1"/>
</dbReference>
<reference evidence="8" key="1">
    <citation type="journal article" date="2013" name="PLoS ONE">
        <title>Metagenomic insights into the carbohydrate-active enzymes carried by the microorganisms adhering to solid digesta in the rumen of cows.</title>
        <authorList>
            <person name="Wang L."/>
            <person name="Hatem A."/>
            <person name="Catalyurek U.V."/>
            <person name="Morrison M."/>
            <person name="Yu Z."/>
        </authorList>
    </citation>
    <scope>NUCLEOTIDE SEQUENCE</scope>
</reference>
<dbReference type="SUPFAM" id="SSF49899">
    <property type="entry name" value="Concanavalin A-like lectins/glucanases"/>
    <property type="match status" value="1"/>
</dbReference>
<comment type="similarity">
    <text evidence="1 5">Belongs to the glycosyl hydrolase 32 family.</text>
</comment>
<evidence type="ECO:0000256" key="2">
    <source>
        <dbReference type="ARBA" id="ARBA00012758"/>
    </source>
</evidence>
<evidence type="ECO:0000259" key="6">
    <source>
        <dbReference type="Pfam" id="PF00251"/>
    </source>
</evidence>
<keyword evidence="4 5" id="KW-0326">Glycosidase</keyword>
<feature type="domain" description="Glycosyl hydrolase family 32 C-terminal" evidence="7">
    <location>
        <begin position="395"/>
        <end position="544"/>
    </location>
</feature>
<dbReference type="Gene3D" id="2.60.120.560">
    <property type="entry name" value="Exo-inulinase, domain 1"/>
    <property type="match status" value="1"/>
</dbReference>
<dbReference type="InterPro" id="IPR001362">
    <property type="entry name" value="Glyco_hydro_32"/>
</dbReference>
<dbReference type="InterPro" id="IPR013148">
    <property type="entry name" value="Glyco_hydro_32_N"/>
</dbReference>
<accession>W0FNJ2</accession>
<dbReference type="SMART" id="SM00640">
    <property type="entry name" value="Glyco_32"/>
    <property type="match status" value="1"/>
</dbReference>
<dbReference type="PANTHER" id="PTHR43101:SF1">
    <property type="entry name" value="BETA-FRUCTOSIDASE"/>
    <property type="match status" value="1"/>
</dbReference>
<feature type="domain" description="Glycosyl hydrolase family 32 N-terminal" evidence="6">
    <location>
        <begin position="83"/>
        <end position="392"/>
    </location>
</feature>
<proteinExistence type="inferred from homology"/>
<dbReference type="InterPro" id="IPR023296">
    <property type="entry name" value="Glyco_hydro_beta-prop_sf"/>
</dbReference>
<dbReference type="GO" id="GO:0004564">
    <property type="term" value="F:beta-fructofuranosidase activity"/>
    <property type="evidence" value="ECO:0007669"/>
    <property type="project" value="UniProtKB-EC"/>
</dbReference>
<dbReference type="GO" id="GO:0005975">
    <property type="term" value="P:carbohydrate metabolic process"/>
    <property type="evidence" value="ECO:0007669"/>
    <property type="project" value="InterPro"/>
</dbReference>
<keyword evidence="3 5" id="KW-0378">Hydrolase</keyword>
<dbReference type="PANTHER" id="PTHR43101">
    <property type="entry name" value="BETA-FRUCTOSIDASE"/>
    <property type="match status" value="1"/>
</dbReference>
<dbReference type="SUPFAM" id="SSF75005">
    <property type="entry name" value="Arabinanase/levansucrase/invertase"/>
    <property type="match status" value="1"/>
</dbReference>
<sequence length="548" mass="61972">MLWPAGALPQKRSVAAAHLALKDYLRVDGNDLCRGASAPCAPGKYVLLYSKRKITMSQTLRDARRYEEEKERLIPPQDRPAFHLSARVGWMNDPNGFGYHDGQYHLFYQYHPYDSHWGPMHWGHAVSADLLHWRYLPAALAPDMPYDREGCFSGSAVTLPDGRHLLMYTGVAEEAGPGGELRKVQIQNLAFGDGVNYRKFEGNPVITAADLPEGGSHYDFRDPKLWACPEGGYRCLLANDHREGGGRMLLYRSDDLAHWTLERVVAANDGRLGLMWECPDLFELDGWSVLLASAQDMLPKGFEYHNGNGTFCLLGHKNAQGDYTWAVDHAIDYGIDFYAPQTVLTPDGRRVMIGWMQNWDTCNLHVKSTPWFGQMSLPRELSVKGGRLFQKPLRELEQYRGEPVEYRNVAIENGELALAGIRGRMVDMEIGIEPAEGELFNRFAVRFAKDETFHTGFSFRPRESVVKVDRKFSGSRRAIIHQRRAKVDHDGGRLKLRLILDRFSVEAFINDGEKVMSATIATDPRADGISFFCDGKARFSVKAWTLKV</sequence>
<evidence type="ECO:0000256" key="5">
    <source>
        <dbReference type="RuleBase" id="RU362110"/>
    </source>
</evidence>
<dbReference type="Pfam" id="PF00251">
    <property type="entry name" value="Glyco_hydro_32N"/>
    <property type="match status" value="1"/>
</dbReference>
<dbReference type="AlphaFoldDB" id="W0FNJ2"/>
<evidence type="ECO:0000256" key="3">
    <source>
        <dbReference type="ARBA" id="ARBA00022801"/>
    </source>
</evidence>